<evidence type="ECO:0000256" key="2">
    <source>
        <dbReference type="ARBA" id="ARBA00004141"/>
    </source>
</evidence>
<keyword evidence="4" id="KW-0813">Transport</keyword>
<feature type="transmembrane region" description="Helical" evidence="8">
    <location>
        <begin position="161"/>
        <end position="179"/>
    </location>
</feature>
<dbReference type="AlphaFoldDB" id="A0AAJ2B697"/>
<dbReference type="Proteomes" id="UP001255601">
    <property type="component" value="Unassembled WGS sequence"/>
</dbReference>
<protein>
    <submittedName>
        <fullName evidence="10">DHA1 family tetracycline resistance protein-like MFS transporter</fullName>
    </submittedName>
</protein>
<comment type="subcellular location">
    <subcellularLocation>
        <location evidence="2">Membrane</location>
        <topology evidence="2">Multi-pass membrane protein</topology>
    </subcellularLocation>
</comment>
<organism evidence="10 11">
    <name type="scientific">Agrobacterium larrymoorei</name>
    <dbReference type="NCBI Taxonomy" id="160699"/>
    <lineage>
        <taxon>Bacteria</taxon>
        <taxon>Pseudomonadati</taxon>
        <taxon>Pseudomonadota</taxon>
        <taxon>Alphaproteobacteria</taxon>
        <taxon>Hyphomicrobiales</taxon>
        <taxon>Rhizobiaceae</taxon>
        <taxon>Rhizobium/Agrobacterium group</taxon>
        <taxon>Agrobacterium</taxon>
    </lineage>
</organism>
<comment type="function">
    <text evidence="1">Resistance to tetracycline by an active tetracycline efflux. This is an energy-dependent process that decreases the accumulation of the antibiotic in whole cells. This protein functions as a metal-tetracycline/H(+) antiporter.</text>
</comment>
<feature type="transmembrane region" description="Helical" evidence="8">
    <location>
        <begin position="42"/>
        <end position="61"/>
    </location>
</feature>
<dbReference type="InterPro" id="IPR036259">
    <property type="entry name" value="MFS_trans_sf"/>
</dbReference>
<evidence type="ECO:0000313" key="11">
    <source>
        <dbReference type="Proteomes" id="UP001255601"/>
    </source>
</evidence>
<dbReference type="PRINTS" id="PR01035">
    <property type="entry name" value="TCRTETA"/>
</dbReference>
<feature type="transmembrane region" description="Helical" evidence="8">
    <location>
        <begin position="73"/>
        <end position="93"/>
    </location>
</feature>
<evidence type="ECO:0000256" key="1">
    <source>
        <dbReference type="ARBA" id="ARBA00003279"/>
    </source>
</evidence>
<dbReference type="SUPFAM" id="SSF103473">
    <property type="entry name" value="MFS general substrate transporter"/>
    <property type="match status" value="1"/>
</dbReference>
<feature type="transmembrane region" description="Helical" evidence="8">
    <location>
        <begin position="99"/>
        <end position="119"/>
    </location>
</feature>
<accession>A0AAJ2B697</accession>
<keyword evidence="5 8" id="KW-0812">Transmembrane</keyword>
<evidence type="ECO:0000256" key="3">
    <source>
        <dbReference type="ARBA" id="ARBA00007520"/>
    </source>
</evidence>
<dbReference type="GO" id="GO:0022857">
    <property type="term" value="F:transmembrane transporter activity"/>
    <property type="evidence" value="ECO:0007669"/>
    <property type="project" value="InterPro"/>
</dbReference>
<feature type="transmembrane region" description="Helical" evidence="8">
    <location>
        <begin position="246"/>
        <end position="268"/>
    </location>
</feature>
<evidence type="ECO:0000256" key="7">
    <source>
        <dbReference type="ARBA" id="ARBA00023136"/>
    </source>
</evidence>
<evidence type="ECO:0000256" key="8">
    <source>
        <dbReference type="SAM" id="Phobius"/>
    </source>
</evidence>
<dbReference type="Pfam" id="PF07690">
    <property type="entry name" value="MFS_1"/>
    <property type="match status" value="1"/>
</dbReference>
<feature type="transmembrane region" description="Helical" evidence="8">
    <location>
        <begin position="131"/>
        <end position="155"/>
    </location>
</feature>
<comment type="caution">
    <text evidence="10">The sequence shown here is derived from an EMBL/GenBank/DDBJ whole genome shotgun (WGS) entry which is preliminary data.</text>
</comment>
<feature type="domain" description="Major facilitator superfamily (MFS) profile" evidence="9">
    <location>
        <begin position="4"/>
        <end position="391"/>
    </location>
</feature>
<gene>
    <name evidence="10" type="ORF">QE369_000259</name>
</gene>
<dbReference type="PROSITE" id="PS00216">
    <property type="entry name" value="SUGAR_TRANSPORT_1"/>
    <property type="match status" value="1"/>
</dbReference>
<dbReference type="EMBL" id="JAVIZC010000001">
    <property type="protein sequence ID" value="MDR6100081.1"/>
    <property type="molecule type" value="Genomic_DNA"/>
</dbReference>
<dbReference type="InterPro" id="IPR005829">
    <property type="entry name" value="Sugar_transporter_CS"/>
</dbReference>
<evidence type="ECO:0000256" key="4">
    <source>
        <dbReference type="ARBA" id="ARBA00022448"/>
    </source>
</evidence>
<dbReference type="CDD" id="cd17388">
    <property type="entry name" value="MFS_TetA"/>
    <property type="match status" value="1"/>
</dbReference>
<dbReference type="InterPro" id="IPR020846">
    <property type="entry name" value="MFS_dom"/>
</dbReference>
<feature type="transmembrane region" description="Helical" evidence="8">
    <location>
        <begin position="301"/>
        <end position="322"/>
    </location>
</feature>
<dbReference type="InterPro" id="IPR011701">
    <property type="entry name" value="MFS"/>
</dbReference>
<proteinExistence type="inferred from homology"/>
<evidence type="ECO:0000256" key="6">
    <source>
        <dbReference type="ARBA" id="ARBA00022989"/>
    </source>
</evidence>
<dbReference type="NCBIfam" id="NF012174">
    <property type="entry name" value="tet_MFS_A_B_C_D"/>
    <property type="match status" value="1"/>
</dbReference>
<sequence>MNKALIVILATVALDAIGAGLIFPILPDLLREVTGGSDFGFLYGLMLAVFAIMQFVFSPVLGALSDRFGRRPVLLLSLAGTLIDYLVLGLSPLGWVLVVGRAVAGITSANMAVASAYITDITPADLRAQRFGTIGAVMSTGFIVGPVIGGVMGAWWLRSPFLVAALFNGLNFLVALFILPESRSANETRLELKELNPLRPLLWLWNFKELLSLVIVFVVFGLVAAIPGTIWVLYGAERFGWDSVHLGLSLSVFGVTGALAQAFLVGPLSRRFGDLGTLMIGVAFDMLAYVLMAFATQSWMGYAVAPLFALGGVAMPALQSLATSRVSDEQQGQLQGVLASLMSLAGIAGPVLTTALFFSTQTVWIGTTWLVGAVLYLLASPLFATVKAPKPVDEYQRKTLV</sequence>
<feature type="transmembrane region" description="Helical" evidence="8">
    <location>
        <begin position="275"/>
        <end position="295"/>
    </location>
</feature>
<dbReference type="PANTHER" id="PTHR23504">
    <property type="entry name" value="MAJOR FACILITATOR SUPERFAMILY DOMAIN-CONTAINING PROTEIN 10"/>
    <property type="match status" value="1"/>
</dbReference>
<dbReference type="InterPro" id="IPR001958">
    <property type="entry name" value="Tet-R_TetA/multi-R_MdtG-like"/>
</dbReference>
<keyword evidence="6 8" id="KW-1133">Transmembrane helix</keyword>
<feature type="transmembrane region" description="Helical" evidence="8">
    <location>
        <begin position="334"/>
        <end position="358"/>
    </location>
</feature>
<dbReference type="PROSITE" id="PS50850">
    <property type="entry name" value="MFS"/>
    <property type="match status" value="1"/>
</dbReference>
<evidence type="ECO:0000256" key="5">
    <source>
        <dbReference type="ARBA" id="ARBA00022692"/>
    </source>
</evidence>
<comment type="similarity">
    <text evidence="3">Belongs to the major facilitator superfamily. TCR/Tet family.</text>
</comment>
<dbReference type="RefSeq" id="WP_309769224.1">
    <property type="nucleotide sequence ID" value="NZ_JAVIZC010000001.1"/>
</dbReference>
<dbReference type="NCBIfam" id="NF045486">
    <property type="entry name" value="tet_MFS_30"/>
    <property type="match status" value="1"/>
</dbReference>
<feature type="transmembrane region" description="Helical" evidence="8">
    <location>
        <begin position="364"/>
        <end position="386"/>
    </location>
</feature>
<reference evidence="10" key="1">
    <citation type="submission" date="2023-08" db="EMBL/GenBank/DDBJ databases">
        <title>Functional and genomic diversity of the sorghum phyllosphere microbiome.</title>
        <authorList>
            <person name="Shade A."/>
        </authorList>
    </citation>
    <scope>NUCLEOTIDE SEQUENCE</scope>
    <source>
        <strain evidence="10">SORGH_AS_0974</strain>
    </source>
</reference>
<dbReference type="PANTHER" id="PTHR23504:SF15">
    <property type="entry name" value="MAJOR FACILITATOR SUPERFAMILY (MFS) PROFILE DOMAIN-CONTAINING PROTEIN"/>
    <property type="match status" value="1"/>
</dbReference>
<dbReference type="Gene3D" id="1.20.1250.20">
    <property type="entry name" value="MFS general substrate transporter like domains"/>
    <property type="match status" value="1"/>
</dbReference>
<dbReference type="GO" id="GO:0016020">
    <property type="term" value="C:membrane"/>
    <property type="evidence" value="ECO:0007669"/>
    <property type="project" value="UniProtKB-SubCell"/>
</dbReference>
<evidence type="ECO:0000259" key="9">
    <source>
        <dbReference type="PROSITE" id="PS50850"/>
    </source>
</evidence>
<keyword evidence="7 8" id="KW-0472">Membrane</keyword>
<feature type="transmembrane region" description="Helical" evidence="8">
    <location>
        <begin position="210"/>
        <end position="234"/>
    </location>
</feature>
<evidence type="ECO:0000313" key="10">
    <source>
        <dbReference type="EMBL" id="MDR6100081.1"/>
    </source>
</evidence>
<name>A0AAJ2B697_9HYPH</name>